<dbReference type="EMBL" id="SDMP01000003">
    <property type="protein sequence ID" value="RYR67799.1"/>
    <property type="molecule type" value="Genomic_DNA"/>
</dbReference>
<protein>
    <submittedName>
        <fullName evidence="1">Uncharacterized protein</fullName>
    </submittedName>
</protein>
<dbReference type="Proteomes" id="UP000289738">
    <property type="component" value="Chromosome A03"/>
</dbReference>
<evidence type="ECO:0000313" key="2">
    <source>
        <dbReference type="Proteomes" id="UP000289738"/>
    </source>
</evidence>
<dbReference type="Pfam" id="PF03004">
    <property type="entry name" value="Transposase_24"/>
    <property type="match status" value="1"/>
</dbReference>
<gene>
    <name evidence="1" type="ORF">Ahy_A03g014232</name>
</gene>
<reference evidence="1 2" key="1">
    <citation type="submission" date="2019-01" db="EMBL/GenBank/DDBJ databases">
        <title>Sequencing of cultivated peanut Arachis hypogaea provides insights into genome evolution and oil improvement.</title>
        <authorList>
            <person name="Chen X."/>
        </authorList>
    </citation>
    <scope>NUCLEOTIDE SEQUENCE [LARGE SCALE GENOMIC DNA]</scope>
    <source>
        <strain evidence="2">cv. Fuhuasheng</strain>
        <tissue evidence="1">Leaves</tissue>
    </source>
</reference>
<comment type="caution">
    <text evidence="1">The sequence shown here is derived from an EMBL/GenBank/DDBJ whole genome shotgun (WGS) entry which is preliminary data.</text>
</comment>
<sequence length="225" mass="26274">MLPADFFSKSADKSEIFSIFSVKTLYVHWETDEGFMHRHLTNRANRVSVRSSIYTGGSVTFTNTKAKLSLDRDATLAKTFKHTHTLKENKERFTDHYRLETETQQSQQSGEDASDSAVSVIDPNAVWRETTSPLYKNRNYGLGLFFTSSLHSSTFASATNQNVDPEEGINLRLQVQELTWSLHEQPQELNETRERYQKILTRVMDMDELRLEWWEQVERLQRMEQ</sequence>
<dbReference type="AlphaFoldDB" id="A0A445DXG9"/>
<evidence type="ECO:0000313" key="1">
    <source>
        <dbReference type="EMBL" id="RYR67799.1"/>
    </source>
</evidence>
<proteinExistence type="predicted"/>
<name>A0A445DXG9_ARAHY</name>
<organism evidence="1 2">
    <name type="scientific">Arachis hypogaea</name>
    <name type="common">Peanut</name>
    <dbReference type="NCBI Taxonomy" id="3818"/>
    <lineage>
        <taxon>Eukaryota</taxon>
        <taxon>Viridiplantae</taxon>
        <taxon>Streptophyta</taxon>
        <taxon>Embryophyta</taxon>
        <taxon>Tracheophyta</taxon>
        <taxon>Spermatophyta</taxon>
        <taxon>Magnoliopsida</taxon>
        <taxon>eudicotyledons</taxon>
        <taxon>Gunneridae</taxon>
        <taxon>Pentapetalae</taxon>
        <taxon>rosids</taxon>
        <taxon>fabids</taxon>
        <taxon>Fabales</taxon>
        <taxon>Fabaceae</taxon>
        <taxon>Papilionoideae</taxon>
        <taxon>50 kb inversion clade</taxon>
        <taxon>dalbergioids sensu lato</taxon>
        <taxon>Dalbergieae</taxon>
        <taxon>Pterocarpus clade</taxon>
        <taxon>Arachis</taxon>
    </lineage>
</organism>
<keyword evidence="2" id="KW-1185">Reference proteome</keyword>
<accession>A0A445DXG9</accession>
<dbReference type="InterPro" id="IPR004252">
    <property type="entry name" value="Probable_transposase_24"/>
</dbReference>